<name>A0ACC2I2N3_9PLEO</name>
<protein>
    <submittedName>
        <fullName evidence="1">Uncharacterized protein</fullName>
    </submittedName>
</protein>
<dbReference type="Proteomes" id="UP001153331">
    <property type="component" value="Unassembled WGS sequence"/>
</dbReference>
<accession>A0ACC2I2N3</accession>
<organism evidence="1 2">
    <name type="scientific">Boeremia exigua</name>
    <dbReference type="NCBI Taxonomy" id="749465"/>
    <lineage>
        <taxon>Eukaryota</taxon>
        <taxon>Fungi</taxon>
        <taxon>Dikarya</taxon>
        <taxon>Ascomycota</taxon>
        <taxon>Pezizomycotina</taxon>
        <taxon>Dothideomycetes</taxon>
        <taxon>Pleosporomycetidae</taxon>
        <taxon>Pleosporales</taxon>
        <taxon>Pleosporineae</taxon>
        <taxon>Didymellaceae</taxon>
        <taxon>Boeremia</taxon>
    </lineage>
</organism>
<proteinExistence type="predicted"/>
<dbReference type="EMBL" id="JAPHNI010000590">
    <property type="protein sequence ID" value="KAJ8109626.1"/>
    <property type="molecule type" value="Genomic_DNA"/>
</dbReference>
<sequence length="185" mass="20687">MKKLRYRYNINRTLKVLFVPELIKKIDQEIADGNHAIDTYATDLRDLTPENEYSDTETFYRTQPTVETSGNDYENITNIEIARIQTYSSNRQVIDVALILQETKTKANGESSQKFVPGSGDTAVCMRARNSSKKIRLCPTAAAAQARPALYRLINITRAAPDVGTAPVGQDMTGMAALREIRLSQ</sequence>
<evidence type="ECO:0000313" key="1">
    <source>
        <dbReference type="EMBL" id="KAJ8109626.1"/>
    </source>
</evidence>
<reference evidence="1" key="1">
    <citation type="submission" date="2022-11" db="EMBL/GenBank/DDBJ databases">
        <title>Genome Sequence of Boeremia exigua.</title>
        <authorList>
            <person name="Buettner E."/>
        </authorList>
    </citation>
    <scope>NUCLEOTIDE SEQUENCE</scope>
    <source>
        <strain evidence="1">CU02</strain>
    </source>
</reference>
<keyword evidence="2" id="KW-1185">Reference proteome</keyword>
<comment type="caution">
    <text evidence="1">The sequence shown here is derived from an EMBL/GenBank/DDBJ whole genome shotgun (WGS) entry which is preliminary data.</text>
</comment>
<evidence type="ECO:0000313" key="2">
    <source>
        <dbReference type="Proteomes" id="UP001153331"/>
    </source>
</evidence>
<gene>
    <name evidence="1" type="ORF">OPT61_g7322</name>
</gene>